<keyword evidence="3" id="KW-1185">Reference proteome</keyword>
<feature type="compositionally biased region" description="Polar residues" evidence="1">
    <location>
        <begin position="19"/>
        <end position="28"/>
    </location>
</feature>
<proteinExistence type="predicted"/>
<feature type="region of interest" description="Disordered" evidence="1">
    <location>
        <begin position="19"/>
        <end position="40"/>
    </location>
</feature>
<evidence type="ECO:0000313" key="2">
    <source>
        <dbReference type="EMBL" id="CAJ0962545.1"/>
    </source>
</evidence>
<gene>
    <name evidence="2" type="ORF">RIMI_LOCUS18261107</name>
</gene>
<evidence type="ECO:0000256" key="1">
    <source>
        <dbReference type="SAM" id="MobiDB-lite"/>
    </source>
</evidence>
<comment type="caution">
    <text evidence="2">The sequence shown here is derived from an EMBL/GenBank/DDBJ whole genome shotgun (WGS) entry which is preliminary data.</text>
</comment>
<organism evidence="2 3">
    <name type="scientific">Ranitomeya imitator</name>
    <name type="common">mimic poison frog</name>
    <dbReference type="NCBI Taxonomy" id="111125"/>
    <lineage>
        <taxon>Eukaryota</taxon>
        <taxon>Metazoa</taxon>
        <taxon>Chordata</taxon>
        <taxon>Craniata</taxon>
        <taxon>Vertebrata</taxon>
        <taxon>Euteleostomi</taxon>
        <taxon>Amphibia</taxon>
        <taxon>Batrachia</taxon>
        <taxon>Anura</taxon>
        <taxon>Neobatrachia</taxon>
        <taxon>Hyloidea</taxon>
        <taxon>Dendrobatidae</taxon>
        <taxon>Dendrobatinae</taxon>
        <taxon>Ranitomeya</taxon>
    </lineage>
</organism>
<dbReference type="EMBL" id="CAUEEQ010055243">
    <property type="protein sequence ID" value="CAJ0962545.1"/>
    <property type="molecule type" value="Genomic_DNA"/>
</dbReference>
<dbReference type="Proteomes" id="UP001176940">
    <property type="component" value="Unassembled WGS sequence"/>
</dbReference>
<accession>A0ABN9MAV7</accession>
<sequence>MPNPTVKLNLYCQRAASSTATLQRQLPPSVNGPPSPINEMPLDVPLQLSLLQTSFKRARTGSSTNFSKSLSGW</sequence>
<reference evidence="2" key="1">
    <citation type="submission" date="2023-07" db="EMBL/GenBank/DDBJ databases">
        <authorList>
            <person name="Stuckert A."/>
        </authorList>
    </citation>
    <scope>NUCLEOTIDE SEQUENCE</scope>
</reference>
<protein>
    <submittedName>
        <fullName evidence="2">Uncharacterized protein</fullName>
    </submittedName>
</protein>
<name>A0ABN9MAV7_9NEOB</name>
<evidence type="ECO:0000313" key="3">
    <source>
        <dbReference type="Proteomes" id="UP001176940"/>
    </source>
</evidence>